<proteinExistence type="predicted"/>
<keyword evidence="2 5" id="KW-0812">Transmembrane</keyword>
<organism evidence="6 7">
    <name type="scientific">Rapidithrix thailandica</name>
    <dbReference type="NCBI Taxonomy" id="413964"/>
    <lineage>
        <taxon>Bacteria</taxon>
        <taxon>Pseudomonadati</taxon>
        <taxon>Bacteroidota</taxon>
        <taxon>Cytophagia</taxon>
        <taxon>Cytophagales</taxon>
        <taxon>Flammeovirgaceae</taxon>
        <taxon>Rapidithrix</taxon>
    </lineage>
</organism>
<dbReference type="Gene3D" id="1.20.120.1630">
    <property type="match status" value="1"/>
</dbReference>
<dbReference type="EC" id="2.1.1.334" evidence="6"/>
<keyword evidence="3 5" id="KW-1133">Transmembrane helix</keyword>
<keyword evidence="7" id="KW-1185">Reference proteome</keyword>
<dbReference type="EMBL" id="JBDKWZ010000007">
    <property type="protein sequence ID" value="MEN7549009.1"/>
    <property type="molecule type" value="Genomic_DNA"/>
</dbReference>
<accession>A0AAW9S7S6</accession>
<dbReference type="Pfam" id="PF06966">
    <property type="entry name" value="DUF1295"/>
    <property type="match status" value="1"/>
</dbReference>
<evidence type="ECO:0000256" key="1">
    <source>
        <dbReference type="ARBA" id="ARBA00004141"/>
    </source>
</evidence>
<dbReference type="RefSeq" id="WP_346821782.1">
    <property type="nucleotide sequence ID" value="NZ_JBDKWZ010000007.1"/>
</dbReference>
<reference evidence="6 7" key="1">
    <citation type="submission" date="2024-04" db="EMBL/GenBank/DDBJ databases">
        <title>Novel genus in family Flammeovirgaceae.</title>
        <authorList>
            <person name="Nguyen T.H."/>
            <person name="Vuong T.Q."/>
            <person name="Le H."/>
            <person name="Kim S.-G."/>
        </authorList>
    </citation>
    <scope>NUCLEOTIDE SEQUENCE [LARGE SCALE GENOMIC DNA]</scope>
    <source>
        <strain evidence="6 7">JCM 23209</strain>
    </source>
</reference>
<protein>
    <submittedName>
        <fullName evidence="6">Isoprenylcysteine carboxylmethyltransferase family protein</fullName>
        <ecNumber evidence="6">2.1.1.100</ecNumber>
        <ecNumber evidence="6">2.1.1.334</ecNumber>
    </submittedName>
</protein>
<dbReference type="GO" id="GO:0016020">
    <property type="term" value="C:membrane"/>
    <property type="evidence" value="ECO:0007669"/>
    <property type="project" value="UniProtKB-SubCell"/>
</dbReference>
<dbReference type="AlphaFoldDB" id="A0AAW9S7S6"/>
<sequence length="192" mass="22469">MIDYIILSFLCVIYFGLHSLLASHKVKSWVPLPSPYYRLAYSLIAIITLAPIALYLVSVPTIQLWSSHTLNRFFGLMLATYGIILIQRTFRYYSFKEFMGFKSELVDKHLITEGVFQYVRHPLYTATFLLSWGYVLYSPTLASLVSMIWINLYLLIGTKLEEKKLIEEFGNEYKEYQKNVPAFFPRKFPFKG</sequence>
<dbReference type="GO" id="GO:0032259">
    <property type="term" value="P:methylation"/>
    <property type="evidence" value="ECO:0007669"/>
    <property type="project" value="UniProtKB-KW"/>
</dbReference>
<dbReference type="PANTHER" id="PTHR12714">
    <property type="entry name" value="PROTEIN-S ISOPRENYLCYSTEINE O-METHYLTRANSFERASE"/>
    <property type="match status" value="1"/>
</dbReference>
<evidence type="ECO:0000313" key="6">
    <source>
        <dbReference type="EMBL" id="MEN7549009.1"/>
    </source>
</evidence>
<keyword evidence="6" id="KW-0489">Methyltransferase</keyword>
<evidence type="ECO:0000256" key="2">
    <source>
        <dbReference type="ARBA" id="ARBA00022692"/>
    </source>
</evidence>
<comment type="caution">
    <text evidence="6">The sequence shown here is derived from an EMBL/GenBank/DDBJ whole genome shotgun (WGS) entry which is preliminary data.</text>
</comment>
<evidence type="ECO:0000256" key="4">
    <source>
        <dbReference type="ARBA" id="ARBA00023136"/>
    </source>
</evidence>
<evidence type="ECO:0000256" key="5">
    <source>
        <dbReference type="SAM" id="Phobius"/>
    </source>
</evidence>
<feature type="transmembrane region" description="Helical" evidence="5">
    <location>
        <begin position="134"/>
        <end position="156"/>
    </location>
</feature>
<evidence type="ECO:0000256" key="3">
    <source>
        <dbReference type="ARBA" id="ARBA00022989"/>
    </source>
</evidence>
<keyword evidence="4 5" id="KW-0472">Membrane</keyword>
<comment type="subcellular location">
    <subcellularLocation>
        <location evidence="1">Membrane</location>
        <topology evidence="1">Multi-pass membrane protein</topology>
    </subcellularLocation>
</comment>
<keyword evidence="6" id="KW-0808">Transferase</keyword>
<dbReference type="EC" id="2.1.1.100" evidence="6"/>
<dbReference type="InterPro" id="IPR010721">
    <property type="entry name" value="UstE-like"/>
</dbReference>
<name>A0AAW9S7S6_9BACT</name>
<feature type="transmembrane region" description="Helical" evidence="5">
    <location>
        <begin position="69"/>
        <end position="90"/>
    </location>
</feature>
<gene>
    <name evidence="6" type="ORF">AAG747_13885</name>
</gene>
<dbReference type="Proteomes" id="UP001403385">
    <property type="component" value="Unassembled WGS sequence"/>
</dbReference>
<evidence type="ECO:0000313" key="7">
    <source>
        <dbReference type="Proteomes" id="UP001403385"/>
    </source>
</evidence>
<dbReference type="PANTHER" id="PTHR12714:SF9">
    <property type="entry name" value="PROTEIN-S-ISOPRENYLCYSTEINE O-METHYLTRANSFERASE"/>
    <property type="match status" value="1"/>
</dbReference>
<feature type="transmembrane region" description="Helical" evidence="5">
    <location>
        <begin position="38"/>
        <end position="57"/>
    </location>
</feature>
<dbReference type="GO" id="GO:0004671">
    <property type="term" value="F:protein C-terminal S-isoprenylcysteine carboxyl O-methyltransferase activity"/>
    <property type="evidence" value="ECO:0007669"/>
    <property type="project" value="UniProtKB-EC"/>
</dbReference>